<feature type="domain" description="DRBM" evidence="6">
    <location>
        <begin position="216"/>
        <end position="286"/>
    </location>
</feature>
<evidence type="ECO:0008006" key="9">
    <source>
        <dbReference type="Google" id="ProtNLM"/>
    </source>
</evidence>
<dbReference type="InterPro" id="IPR011907">
    <property type="entry name" value="RNase_III"/>
</dbReference>
<dbReference type="PROSITE" id="PS50137">
    <property type="entry name" value="DS_RBD"/>
    <property type="match status" value="1"/>
</dbReference>
<dbReference type="SUPFAM" id="SSF69065">
    <property type="entry name" value="RNase III domain-like"/>
    <property type="match status" value="1"/>
</dbReference>
<dbReference type="GO" id="GO:0010468">
    <property type="term" value="P:regulation of gene expression"/>
    <property type="evidence" value="ECO:0007669"/>
    <property type="project" value="TreeGrafter"/>
</dbReference>
<organism evidence="8">
    <name type="scientific">viral metagenome</name>
    <dbReference type="NCBI Taxonomy" id="1070528"/>
    <lineage>
        <taxon>unclassified sequences</taxon>
        <taxon>metagenomes</taxon>
        <taxon>organismal metagenomes</taxon>
    </lineage>
</organism>
<dbReference type="PROSITE" id="PS50142">
    <property type="entry name" value="RNASE_3_2"/>
    <property type="match status" value="1"/>
</dbReference>
<evidence type="ECO:0000256" key="4">
    <source>
        <dbReference type="ARBA" id="ARBA00022801"/>
    </source>
</evidence>
<evidence type="ECO:0000256" key="3">
    <source>
        <dbReference type="ARBA" id="ARBA00022759"/>
    </source>
</evidence>
<dbReference type="EMBL" id="MN740759">
    <property type="protein sequence ID" value="QHS81667.1"/>
    <property type="molecule type" value="Genomic_DNA"/>
</dbReference>
<keyword evidence="3" id="KW-0255">Endonuclease</keyword>
<proteinExistence type="inferred from homology"/>
<dbReference type="SMART" id="SM00535">
    <property type="entry name" value="RIBOc"/>
    <property type="match status" value="1"/>
</dbReference>
<dbReference type="Pfam" id="PF14622">
    <property type="entry name" value="Ribonucleas_3_3"/>
    <property type="match status" value="1"/>
</dbReference>
<evidence type="ECO:0000259" key="6">
    <source>
        <dbReference type="PROSITE" id="PS50137"/>
    </source>
</evidence>
<name>A0A6C0APD0_9ZZZZ</name>
<dbReference type="Gene3D" id="3.30.160.20">
    <property type="match status" value="1"/>
</dbReference>
<protein>
    <recommendedName>
        <fullName evidence="9">RNase III domain-containing protein</fullName>
    </recommendedName>
</protein>
<dbReference type="AlphaFoldDB" id="A0A6C0APD0"/>
<dbReference type="GO" id="GO:0004525">
    <property type="term" value="F:ribonuclease III activity"/>
    <property type="evidence" value="ECO:0007669"/>
    <property type="project" value="InterPro"/>
</dbReference>
<dbReference type="CDD" id="cd10845">
    <property type="entry name" value="DSRM_RNAse_III_family"/>
    <property type="match status" value="1"/>
</dbReference>
<dbReference type="SMART" id="SM00358">
    <property type="entry name" value="DSRM"/>
    <property type="match status" value="1"/>
</dbReference>
<sequence length="292" mass="33520">MSTMESLTNMAVKQFVPWNPKNRELTPSDAIPILKKYGWKGRIRNFKIFAQACVHKSYVNRPELWEDQGNEGEITVLAERPENCLPLREDDNEELEFLGDRVLGLCVATYLSKRYPGEGEGFLTRILSRIVNNKQLGKLAKKIGLSPWIILSRHMEEICDGRNNLRIMGSMFEAWIGALYHQEEELGRGFQVCNDFLIQVIERHIDFVQIITEDTNYKDQLLRLFQATYHTPPRYKEVAVEGPPHDRVFTMGVLDPDDNVLATSTARNKKVAEQEASRLTLELLQGNVIVSE</sequence>
<accession>A0A6C0APD0</accession>
<evidence type="ECO:0000256" key="5">
    <source>
        <dbReference type="ARBA" id="ARBA00022884"/>
    </source>
</evidence>
<dbReference type="CDD" id="cd00593">
    <property type="entry name" value="RIBOc"/>
    <property type="match status" value="1"/>
</dbReference>
<dbReference type="SUPFAM" id="SSF54768">
    <property type="entry name" value="dsRNA-binding domain-like"/>
    <property type="match status" value="1"/>
</dbReference>
<dbReference type="PANTHER" id="PTHR11207">
    <property type="entry name" value="RIBONUCLEASE III"/>
    <property type="match status" value="1"/>
</dbReference>
<keyword evidence="4" id="KW-0378">Hydrolase</keyword>
<dbReference type="GO" id="GO:0006364">
    <property type="term" value="P:rRNA processing"/>
    <property type="evidence" value="ECO:0007669"/>
    <property type="project" value="InterPro"/>
</dbReference>
<dbReference type="InterPro" id="IPR000999">
    <property type="entry name" value="RNase_III_dom"/>
</dbReference>
<dbReference type="InterPro" id="IPR036389">
    <property type="entry name" value="RNase_III_sf"/>
</dbReference>
<feature type="domain" description="RNase III" evidence="7">
    <location>
        <begin position="30"/>
        <end position="184"/>
    </location>
</feature>
<comment type="similarity">
    <text evidence="1">Belongs to the ribonuclease III family.</text>
</comment>
<dbReference type="HAMAP" id="MF_00104">
    <property type="entry name" value="RNase_III"/>
    <property type="match status" value="1"/>
</dbReference>
<dbReference type="InterPro" id="IPR014720">
    <property type="entry name" value="dsRBD_dom"/>
</dbReference>
<keyword evidence="5" id="KW-0694">RNA-binding</keyword>
<keyword evidence="2" id="KW-0540">Nuclease</keyword>
<evidence type="ECO:0000256" key="2">
    <source>
        <dbReference type="ARBA" id="ARBA00022722"/>
    </source>
</evidence>
<evidence type="ECO:0000256" key="1">
    <source>
        <dbReference type="ARBA" id="ARBA00010183"/>
    </source>
</evidence>
<reference evidence="8" key="1">
    <citation type="journal article" date="2020" name="Nature">
        <title>Giant virus diversity and host interactions through global metagenomics.</title>
        <authorList>
            <person name="Schulz F."/>
            <person name="Roux S."/>
            <person name="Paez-Espino D."/>
            <person name="Jungbluth S."/>
            <person name="Walsh D.A."/>
            <person name="Denef V.J."/>
            <person name="McMahon K.D."/>
            <person name="Konstantinidis K.T."/>
            <person name="Eloe-Fadrosh E.A."/>
            <person name="Kyrpides N.C."/>
            <person name="Woyke T."/>
        </authorList>
    </citation>
    <scope>NUCLEOTIDE SEQUENCE</scope>
    <source>
        <strain evidence="8">GVMAG-S-1101164-72</strain>
    </source>
</reference>
<dbReference type="PANTHER" id="PTHR11207:SF0">
    <property type="entry name" value="RIBONUCLEASE 3"/>
    <property type="match status" value="1"/>
</dbReference>
<evidence type="ECO:0000313" key="8">
    <source>
        <dbReference type="EMBL" id="QHS81667.1"/>
    </source>
</evidence>
<dbReference type="GO" id="GO:0003725">
    <property type="term" value="F:double-stranded RNA binding"/>
    <property type="evidence" value="ECO:0007669"/>
    <property type="project" value="TreeGrafter"/>
</dbReference>
<dbReference type="Gene3D" id="1.10.1520.10">
    <property type="entry name" value="Ribonuclease III domain"/>
    <property type="match status" value="1"/>
</dbReference>
<evidence type="ECO:0000259" key="7">
    <source>
        <dbReference type="PROSITE" id="PS50142"/>
    </source>
</evidence>
<dbReference type="Pfam" id="PF00035">
    <property type="entry name" value="dsrm"/>
    <property type="match status" value="1"/>
</dbReference>